<accession>A0ABN9S8U9</accession>
<feature type="transmembrane region" description="Helical" evidence="6">
    <location>
        <begin position="95"/>
        <end position="127"/>
    </location>
</feature>
<feature type="region of interest" description="Disordered" evidence="5">
    <location>
        <begin position="253"/>
        <end position="307"/>
    </location>
</feature>
<feature type="compositionally biased region" description="Low complexity" evidence="5">
    <location>
        <begin position="253"/>
        <end position="264"/>
    </location>
</feature>
<keyword evidence="2 6" id="KW-0812">Transmembrane</keyword>
<dbReference type="InterPro" id="IPR002781">
    <property type="entry name" value="TM_pro_TauE-like"/>
</dbReference>
<feature type="transmembrane region" description="Helical" evidence="6">
    <location>
        <begin position="377"/>
        <end position="402"/>
    </location>
</feature>
<reference evidence="7" key="1">
    <citation type="submission" date="2023-10" db="EMBL/GenBank/DDBJ databases">
        <authorList>
            <person name="Chen Y."/>
            <person name="Shah S."/>
            <person name="Dougan E. K."/>
            <person name="Thang M."/>
            <person name="Chan C."/>
        </authorList>
    </citation>
    <scope>NUCLEOTIDE SEQUENCE [LARGE SCALE GENOMIC DNA]</scope>
</reference>
<keyword evidence="4 6" id="KW-0472">Membrane</keyword>
<evidence type="ECO:0000256" key="1">
    <source>
        <dbReference type="ARBA" id="ARBA00004141"/>
    </source>
</evidence>
<name>A0ABN9S8U9_9DINO</name>
<evidence type="ECO:0008006" key="9">
    <source>
        <dbReference type="Google" id="ProtNLM"/>
    </source>
</evidence>
<feature type="transmembrane region" description="Helical" evidence="6">
    <location>
        <begin position="414"/>
        <end position="435"/>
    </location>
</feature>
<comment type="caution">
    <text evidence="7">The sequence shown here is derived from an EMBL/GenBank/DDBJ whole genome shotgun (WGS) entry which is preliminary data.</text>
</comment>
<evidence type="ECO:0000256" key="2">
    <source>
        <dbReference type="ARBA" id="ARBA00022692"/>
    </source>
</evidence>
<proteinExistence type="predicted"/>
<evidence type="ECO:0000313" key="7">
    <source>
        <dbReference type="EMBL" id="CAK0827655.1"/>
    </source>
</evidence>
<dbReference type="PANTHER" id="PTHR43701">
    <property type="entry name" value="MEMBRANE TRANSPORTER PROTEIN MJ0441-RELATED"/>
    <property type="match status" value="1"/>
</dbReference>
<keyword evidence="3 6" id="KW-1133">Transmembrane helix</keyword>
<organism evidence="7 8">
    <name type="scientific">Prorocentrum cordatum</name>
    <dbReference type="NCBI Taxonomy" id="2364126"/>
    <lineage>
        <taxon>Eukaryota</taxon>
        <taxon>Sar</taxon>
        <taxon>Alveolata</taxon>
        <taxon>Dinophyceae</taxon>
        <taxon>Prorocentrales</taxon>
        <taxon>Prorocentraceae</taxon>
        <taxon>Prorocentrum</taxon>
    </lineage>
</organism>
<dbReference type="Proteomes" id="UP001189429">
    <property type="component" value="Unassembled WGS sequence"/>
</dbReference>
<evidence type="ECO:0000256" key="6">
    <source>
        <dbReference type="SAM" id="Phobius"/>
    </source>
</evidence>
<feature type="compositionally biased region" description="Low complexity" evidence="5">
    <location>
        <begin position="286"/>
        <end position="299"/>
    </location>
</feature>
<evidence type="ECO:0000313" key="8">
    <source>
        <dbReference type="Proteomes" id="UP001189429"/>
    </source>
</evidence>
<sequence length="495" mass="48695">MVQVFWLEYPDPLVWWQLAAVCAAWAWGAFIIGCFGVGGGVIFVPAMLFLPGVEAPLAVGTTFCSVLLLNAARWLQLLYYGDLDVRSALLLLPPAAVGALLGQALLPYVPSFVVAFVVSAISVFAGAQTTKRVVRERRAARAQASAAATAEPAAAAVSAPRLGAESGSGACGGESVGPRPIGARAVVLHGARPSAELRPHLEGTAAVAESPSADLAMPAAGGCDLAGLGGALCPGAACGGPACLGAPLWRRSPAPPSGARSSLACRAGPSPPQGGLGAAATASPRGQAAGAEAAGAPLRSGGGAEGGGRIAEAPLGTLGLAGGAAGGAGRGAAASARLGGEPAAPARAPSRSSLLLARAALAEVLAGRSAGDVAALMLISLVTAFLSSLAGVGGPVILFPLWLMWDPTTPMKQLVGLSIPFSCVLVVSSAVGALTLGTVDLGLASIFSVVSTASALLGGMFMKRMADSKLKLVVGIVLMLVGVASAARTFISLAA</sequence>
<protein>
    <recommendedName>
        <fullName evidence="9">Membrane transporter protein</fullName>
    </recommendedName>
</protein>
<evidence type="ECO:0000256" key="3">
    <source>
        <dbReference type="ARBA" id="ARBA00022989"/>
    </source>
</evidence>
<keyword evidence="8" id="KW-1185">Reference proteome</keyword>
<gene>
    <name evidence="7" type="ORF">PCOR1329_LOCUS27137</name>
</gene>
<dbReference type="Pfam" id="PF01925">
    <property type="entry name" value="TauE"/>
    <property type="match status" value="2"/>
</dbReference>
<feature type="transmembrane region" description="Helical" evidence="6">
    <location>
        <begin position="55"/>
        <end position="75"/>
    </location>
</feature>
<dbReference type="InterPro" id="IPR051598">
    <property type="entry name" value="TSUP/Inactive_protease-like"/>
</dbReference>
<feature type="transmembrane region" description="Helical" evidence="6">
    <location>
        <begin position="15"/>
        <end position="43"/>
    </location>
</feature>
<feature type="transmembrane region" description="Helical" evidence="6">
    <location>
        <begin position="472"/>
        <end position="491"/>
    </location>
</feature>
<dbReference type="EMBL" id="CAUYUJ010009780">
    <property type="protein sequence ID" value="CAK0827655.1"/>
    <property type="molecule type" value="Genomic_DNA"/>
</dbReference>
<feature type="transmembrane region" description="Helical" evidence="6">
    <location>
        <begin position="441"/>
        <end position="460"/>
    </location>
</feature>
<evidence type="ECO:0000256" key="5">
    <source>
        <dbReference type="SAM" id="MobiDB-lite"/>
    </source>
</evidence>
<evidence type="ECO:0000256" key="4">
    <source>
        <dbReference type="ARBA" id="ARBA00023136"/>
    </source>
</evidence>
<dbReference type="PANTHER" id="PTHR43701:SF2">
    <property type="entry name" value="MEMBRANE TRANSPORTER PROTEIN YJNA-RELATED"/>
    <property type="match status" value="1"/>
</dbReference>
<comment type="subcellular location">
    <subcellularLocation>
        <location evidence="1">Membrane</location>
        <topology evidence="1">Multi-pass membrane protein</topology>
    </subcellularLocation>
</comment>